<sequence>MDKKRRHITKRILNLTLEIIYLLTGEIFLVSYGIELWTHKKAWSSSTSLPDPRGKHQEEDPASHPEDDGSADRRGSYKVSGCHCLFLHGGMGVSRRTQGSLQGRHDGGSAAPHITGWIQ</sequence>
<organism evidence="3 4">
    <name type="scientific">Staurois parvus</name>
    <dbReference type="NCBI Taxonomy" id="386267"/>
    <lineage>
        <taxon>Eukaryota</taxon>
        <taxon>Metazoa</taxon>
        <taxon>Chordata</taxon>
        <taxon>Craniata</taxon>
        <taxon>Vertebrata</taxon>
        <taxon>Euteleostomi</taxon>
        <taxon>Amphibia</taxon>
        <taxon>Batrachia</taxon>
        <taxon>Anura</taxon>
        <taxon>Neobatrachia</taxon>
        <taxon>Ranoidea</taxon>
        <taxon>Ranidae</taxon>
        <taxon>Staurois</taxon>
    </lineage>
</organism>
<feature type="compositionally biased region" description="Basic and acidic residues" evidence="1">
    <location>
        <begin position="52"/>
        <end position="75"/>
    </location>
</feature>
<feature type="region of interest" description="Disordered" evidence="1">
    <location>
        <begin position="44"/>
        <end position="75"/>
    </location>
</feature>
<protein>
    <submittedName>
        <fullName evidence="3">Uncharacterized protein</fullName>
    </submittedName>
</protein>
<keyword evidence="2" id="KW-0472">Membrane</keyword>
<proteinExistence type="predicted"/>
<keyword evidence="2" id="KW-1133">Transmembrane helix</keyword>
<evidence type="ECO:0000313" key="4">
    <source>
        <dbReference type="Proteomes" id="UP001162483"/>
    </source>
</evidence>
<reference evidence="3" key="1">
    <citation type="submission" date="2023-05" db="EMBL/GenBank/DDBJ databases">
        <authorList>
            <person name="Stuckert A."/>
        </authorList>
    </citation>
    <scope>NUCLEOTIDE SEQUENCE</scope>
</reference>
<evidence type="ECO:0000313" key="3">
    <source>
        <dbReference type="EMBL" id="CAI9577119.1"/>
    </source>
</evidence>
<evidence type="ECO:0000256" key="1">
    <source>
        <dbReference type="SAM" id="MobiDB-lite"/>
    </source>
</evidence>
<feature type="transmembrane region" description="Helical" evidence="2">
    <location>
        <begin position="12"/>
        <end position="34"/>
    </location>
</feature>
<gene>
    <name evidence="3" type="ORF">SPARVUS_LOCUS8632326</name>
</gene>
<dbReference type="Proteomes" id="UP001162483">
    <property type="component" value="Unassembled WGS sequence"/>
</dbReference>
<keyword evidence="2" id="KW-0812">Transmembrane</keyword>
<accession>A0ABN9DX78</accession>
<feature type="region of interest" description="Disordered" evidence="1">
    <location>
        <begin position="96"/>
        <end position="119"/>
    </location>
</feature>
<evidence type="ECO:0000256" key="2">
    <source>
        <dbReference type="SAM" id="Phobius"/>
    </source>
</evidence>
<comment type="caution">
    <text evidence="3">The sequence shown here is derived from an EMBL/GenBank/DDBJ whole genome shotgun (WGS) entry which is preliminary data.</text>
</comment>
<dbReference type="EMBL" id="CATNWA010014892">
    <property type="protein sequence ID" value="CAI9577119.1"/>
    <property type="molecule type" value="Genomic_DNA"/>
</dbReference>
<keyword evidence="4" id="KW-1185">Reference proteome</keyword>
<name>A0ABN9DX78_9NEOB</name>